<feature type="transmembrane region" description="Helical" evidence="5">
    <location>
        <begin position="97"/>
        <end position="124"/>
    </location>
</feature>
<evidence type="ECO:0000256" key="2">
    <source>
        <dbReference type="ARBA" id="ARBA00022692"/>
    </source>
</evidence>
<evidence type="ECO:0000256" key="1">
    <source>
        <dbReference type="ARBA" id="ARBA00004141"/>
    </source>
</evidence>
<proteinExistence type="predicted"/>
<organism evidence="7 8">
    <name type="scientific">Methylomonas rapida</name>
    <dbReference type="NCBI Taxonomy" id="2963939"/>
    <lineage>
        <taxon>Bacteria</taxon>
        <taxon>Pseudomonadati</taxon>
        <taxon>Pseudomonadota</taxon>
        <taxon>Gammaproteobacteria</taxon>
        <taxon>Methylococcales</taxon>
        <taxon>Methylococcaceae</taxon>
        <taxon>Methylomonas</taxon>
    </lineage>
</organism>
<evidence type="ECO:0000313" key="7">
    <source>
        <dbReference type="EMBL" id="WAR45084.1"/>
    </source>
</evidence>
<dbReference type="Proteomes" id="UP001162780">
    <property type="component" value="Chromosome"/>
</dbReference>
<evidence type="ECO:0000259" key="6">
    <source>
        <dbReference type="Pfam" id="PF05154"/>
    </source>
</evidence>
<reference evidence="7" key="1">
    <citation type="submission" date="2022-11" db="EMBL/GenBank/DDBJ databases">
        <title>Methylomonas rapida sp. nov., Carotenoid-Producing Obligate Methanotrophs with High Growth Characteristics and Biotechnological Potential.</title>
        <authorList>
            <person name="Tikhonova E.N."/>
            <person name="Suleimanov R.Z."/>
            <person name="Miroshnikov K."/>
            <person name="Oshkin I.Y."/>
            <person name="Belova S.E."/>
            <person name="Danilova O.V."/>
            <person name="Ashikhmin A."/>
            <person name="Konopkin A."/>
            <person name="But S.Y."/>
            <person name="Khmelenina V.N."/>
            <person name="Kuznetsov N."/>
            <person name="Pimenov N.V."/>
            <person name="Dedysh S.N."/>
        </authorList>
    </citation>
    <scope>NUCLEOTIDE SEQUENCE</scope>
    <source>
        <strain evidence="7">MP1</strain>
    </source>
</reference>
<dbReference type="EMBL" id="CP113517">
    <property type="protein sequence ID" value="WAR45084.1"/>
    <property type="molecule type" value="Genomic_DNA"/>
</dbReference>
<keyword evidence="4 5" id="KW-0472">Membrane</keyword>
<dbReference type="InterPro" id="IPR007829">
    <property type="entry name" value="TM2"/>
</dbReference>
<keyword evidence="2 5" id="KW-0812">Transmembrane</keyword>
<keyword evidence="3 5" id="KW-1133">Transmembrane helix</keyword>
<feature type="domain" description="TM2" evidence="6">
    <location>
        <begin position="68"/>
        <end position="118"/>
    </location>
</feature>
<evidence type="ECO:0000256" key="3">
    <source>
        <dbReference type="ARBA" id="ARBA00022989"/>
    </source>
</evidence>
<dbReference type="RefSeq" id="WP_255190049.1">
    <property type="nucleotide sequence ID" value="NZ_CP113517.1"/>
</dbReference>
<feature type="transmembrane region" description="Helical" evidence="5">
    <location>
        <begin position="72"/>
        <end position="91"/>
    </location>
</feature>
<dbReference type="Pfam" id="PF05154">
    <property type="entry name" value="TM2"/>
    <property type="match status" value="1"/>
</dbReference>
<accession>A0ABY7GKR4</accession>
<protein>
    <submittedName>
        <fullName evidence="7">TM2 domain-containing protein</fullName>
    </submittedName>
</protein>
<sequence>MLGHLESYDERCQTGVVKHDGKFYEFHLDQWTSQQPPKEGDDVDFVEENGEITEIGPVGAYLVDSQPVKSRIVAALLGVVLGAIGLHRMYLGFWGLGITQIIVTFITGGFGVVWGFIEGVLIFTGHINKDAKGRFLK</sequence>
<evidence type="ECO:0000256" key="4">
    <source>
        <dbReference type="ARBA" id="ARBA00023136"/>
    </source>
</evidence>
<evidence type="ECO:0000256" key="5">
    <source>
        <dbReference type="SAM" id="Phobius"/>
    </source>
</evidence>
<evidence type="ECO:0000313" key="8">
    <source>
        <dbReference type="Proteomes" id="UP001162780"/>
    </source>
</evidence>
<gene>
    <name evidence="7" type="ORF">NM686_000825</name>
</gene>
<keyword evidence="8" id="KW-1185">Reference proteome</keyword>
<comment type="subcellular location">
    <subcellularLocation>
        <location evidence="1">Membrane</location>
        <topology evidence="1">Multi-pass membrane protein</topology>
    </subcellularLocation>
</comment>
<name>A0ABY7GKR4_9GAMM</name>